<dbReference type="AlphaFoldDB" id="A0ABD2S6P7"/>
<evidence type="ECO:0000313" key="1">
    <source>
        <dbReference type="EMBL" id="KAL3339268.1"/>
    </source>
</evidence>
<comment type="caution">
    <text evidence="1">The sequence shown here is derived from an EMBL/GenBank/DDBJ whole genome shotgun (WGS) entry which is preliminary data.</text>
</comment>
<keyword evidence="2" id="KW-1185">Reference proteome</keyword>
<gene>
    <name evidence="1" type="ORF">AABB24_028082</name>
</gene>
<sequence length="299" mass="33726">MSSQQHRHALLKALNETHVPAWTNSDNLTAMVRKVIGGHRVSFSDEELPWEGVMHDKALHITIKCWDKIVNRVLIDDGSSLNICTLSTLKQLNFDLGKIRQNQVNVRAFDKGQRETLGAVSLGIEVGPADFIVEFQVMDINTSYNLLLERPWIHMAGVVPSTLHQLMKFMWNDHEVVIHGEEIHSNDYAPIVDDVAKGSDLYEVEIVNAIGDDLASHPPMPSIYKMIATLMLRSGFEPSFGFEKYLHGIIEPIQIFTKGSKFVLGYIPIADGEMEAWSNKVVDWELAKPVPHLYQSFPV</sequence>
<protein>
    <recommendedName>
        <fullName evidence="3">Gag-pol polyprotein</fullName>
    </recommendedName>
</protein>
<accession>A0ABD2S6P7</accession>
<proteinExistence type="predicted"/>
<evidence type="ECO:0000313" key="2">
    <source>
        <dbReference type="Proteomes" id="UP001627284"/>
    </source>
</evidence>
<dbReference type="PANTHER" id="PTHR33240">
    <property type="entry name" value="OS08G0508500 PROTEIN"/>
    <property type="match status" value="1"/>
</dbReference>
<dbReference type="Proteomes" id="UP001627284">
    <property type="component" value="Unassembled WGS sequence"/>
</dbReference>
<evidence type="ECO:0008006" key="3">
    <source>
        <dbReference type="Google" id="ProtNLM"/>
    </source>
</evidence>
<name>A0ABD2S6P7_9SOLN</name>
<dbReference type="CDD" id="cd00303">
    <property type="entry name" value="retropepsin_like"/>
    <property type="match status" value="1"/>
</dbReference>
<dbReference type="EMBL" id="JBJKTR010000016">
    <property type="protein sequence ID" value="KAL3339268.1"/>
    <property type="molecule type" value="Genomic_DNA"/>
</dbReference>
<dbReference type="Gene3D" id="2.40.70.10">
    <property type="entry name" value="Acid Proteases"/>
    <property type="match status" value="1"/>
</dbReference>
<reference evidence="1 2" key="1">
    <citation type="submission" date="2024-05" db="EMBL/GenBank/DDBJ databases">
        <title>De novo assembly of an allotetraploid wild potato.</title>
        <authorList>
            <person name="Hosaka A.J."/>
        </authorList>
    </citation>
    <scope>NUCLEOTIDE SEQUENCE [LARGE SCALE GENOMIC DNA]</scope>
    <source>
        <tissue evidence="1">Young leaves</tissue>
    </source>
</reference>
<organism evidence="1 2">
    <name type="scientific">Solanum stoloniferum</name>
    <dbReference type="NCBI Taxonomy" id="62892"/>
    <lineage>
        <taxon>Eukaryota</taxon>
        <taxon>Viridiplantae</taxon>
        <taxon>Streptophyta</taxon>
        <taxon>Embryophyta</taxon>
        <taxon>Tracheophyta</taxon>
        <taxon>Spermatophyta</taxon>
        <taxon>Magnoliopsida</taxon>
        <taxon>eudicotyledons</taxon>
        <taxon>Gunneridae</taxon>
        <taxon>Pentapetalae</taxon>
        <taxon>asterids</taxon>
        <taxon>lamiids</taxon>
        <taxon>Solanales</taxon>
        <taxon>Solanaceae</taxon>
        <taxon>Solanoideae</taxon>
        <taxon>Solaneae</taxon>
        <taxon>Solanum</taxon>
    </lineage>
</organism>
<dbReference type="PANTHER" id="PTHR33240:SF15">
    <property type="entry name" value="GAG-PRO-LIKE PROTEIN"/>
    <property type="match status" value="1"/>
</dbReference>
<dbReference type="InterPro" id="IPR021109">
    <property type="entry name" value="Peptidase_aspartic_dom_sf"/>
</dbReference>